<dbReference type="RefSeq" id="XP_032134696.1">
    <property type="nucleotide sequence ID" value="XM_032278805.1"/>
</dbReference>
<accession>A0A6J3HWU0</accession>
<evidence type="ECO:0000256" key="1">
    <source>
        <dbReference type="ARBA" id="ARBA00004536"/>
    </source>
</evidence>
<keyword evidence="4" id="KW-0175">Coiled coil</keyword>
<evidence type="ECO:0000256" key="3">
    <source>
        <dbReference type="ARBA" id="ARBA00022949"/>
    </source>
</evidence>
<organism evidence="5 6">
    <name type="scientific">Sapajus apella</name>
    <name type="common">Brown-capped capuchin</name>
    <name type="synonym">Cebus apella</name>
    <dbReference type="NCBI Taxonomy" id="9515"/>
    <lineage>
        <taxon>Eukaryota</taxon>
        <taxon>Metazoa</taxon>
        <taxon>Chordata</taxon>
        <taxon>Craniata</taxon>
        <taxon>Vertebrata</taxon>
        <taxon>Euteleostomi</taxon>
        <taxon>Mammalia</taxon>
        <taxon>Eutheria</taxon>
        <taxon>Euarchontoglires</taxon>
        <taxon>Primates</taxon>
        <taxon>Haplorrhini</taxon>
        <taxon>Platyrrhini</taxon>
        <taxon>Cebidae</taxon>
        <taxon>Cebinae</taxon>
        <taxon>Sapajus</taxon>
    </lineage>
</organism>
<dbReference type="Proteomes" id="UP000504640">
    <property type="component" value="Unplaced"/>
</dbReference>
<keyword evidence="5" id="KW-1185">Reference proteome</keyword>
<name>A0A6J3HWU0_SAPAP</name>
<reference evidence="6" key="1">
    <citation type="submission" date="2025-08" db="UniProtKB">
        <authorList>
            <consortium name="RefSeq"/>
        </authorList>
    </citation>
    <scope>IDENTIFICATION</scope>
    <source>
        <tissue evidence="6">Blood</tissue>
    </source>
</reference>
<dbReference type="Pfam" id="PF10226">
    <property type="entry name" value="CCDC85"/>
    <property type="match status" value="1"/>
</dbReference>
<keyword evidence="3" id="KW-0965">Cell junction</keyword>
<dbReference type="GeneID" id="116552031"/>
<comment type="subcellular location">
    <subcellularLocation>
        <location evidence="1">Cell junction</location>
        <location evidence="1">Adherens junction</location>
    </subcellularLocation>
</comment>
<dbReference type="GO" id="GO:0005912">
    <property type="term" value="C:adherens junction"/>
    <property type="evidence" value="ECO:0007669"/>
    <property type="project" value="UniProtKB-SubCell"/>
</dbReference>
<gene>
    <name evidence="6" type="primary">LOC116552031</name>
</gene>
<protein>
    <submittedName>
        <fullName evidence="6">Uncharacterized protein LOC116552031</fullName>
    </submittedName>
</protein>
<proteinExistence type="inferred from homology"/>
<dbReference type="InterPro" id="IPR019359">
    <property type="entry name" value="CCDC85"/>
</dbReference>
<evidence type="ECO:0000313" key="5">
    <source>
        <dbReference type="Proteomes" id="UP000504640"/>
    </source>
</evidence>
<evidence type="ECO:0000256" key="4">
    <source>
        <dbReference type="ARBA" id="ARBA00023054"/>
    </source>
</evidence>
<evidence type="ECO:0000256" key="2">
    <source>
        <dbReference type="ARBA" id="ARBA00009052"/>
    </source>
</evidence>
<sequence length="202" mass="22997">MATLGKEERREEATRLAALVQRDRLVEEVNRQLQGHLDEICQLRQLNRRLLERIVNCTTSAALWTEAPARAAGGGRRAAHQWKLFGTQASQTVWEDLGSVPEYRCLNDFFFLSGRNGLYWLQRCSRSKSLNDLKKLFIGRARWLKPVIPALWEAEAGGSRGQDIETILVNMVNTEVKPPCCIATLCPHLQMLHDVILTFGQR</sequence>
<evidence type="ECO:0000313" key="6">
    <source>
        <dbReference type="RefSeq" id="XP_032134696.1"/>
    </source>
</evidence>
<dbReference type="AlphaFoldDB" id="A0A6J3HWU0"/>
<comment type="similarity">
    <text evidence="2">Belongs to the CCDC85 family.</text>
</comment>